<dbReference type="Pfam" id="PF02621">
    <property type="entry name" value="VitK2_biosynth"/>
    <property type="match status" value="1"/>
</dbReference>
<evidence type="ECO:0000256" key="1">
    <source>
        <dbReference type="ARBA" id="ARBA00004863"/>
    </source>
</evidence>
<evidence type="ECO:0000313" key="5">
    <source>
        <dbReference type="EMBL" id="MFB9755540.1"/>
    </source>
</evidence>
<evidence type="ECO:0000256" key="2">
    <source>
        <dbReference type="ARBA" id="ARBA00022428"/>
    </source>
</evidence>
<accession>A0ABV5W595</accession>
<protein>
    <recommendedName>
        <fullName evidence="4">Chorismate dehydratase</fullName>
        <ecNumber evidence="4">4.2.1.151</ecNumber>
    </recommendedName>
    <alternativeName>
        <fullName evidence="4">Menaquinone biosynthetic enzyme MqnA</fullName>
    </alternativeName>
</protein>
<comment type="pathway">
    <text evidence="1 4">Quinol/quinone metabolism; menaquinone biosynthesis.</text>
</comment>
<comment type="caution">
    <text evidence="5">The sequence shown here is derived from an EMBL/GenBank/DDBJ whole genome shotgun (WGS) entry which is preliminary data.</text>
</comment>
<dbReference type="HAMAP" id="MF_00995">
    <property type="entry name" value="MqnA"/>
    <property type="match status" value="1"/>
</dbReference>
<reference evidence="5 6" key="1">
    <citation type="submission" date="2024-09" db="EMBL/GenBank/DDBJ databases">
        <authorList>
            <person name="Sun Q."/>
            <person name="Mori K."/>
        </authorList>
    </citation>
    <scope>NUCLEOTIDE SEQUENCE [LARGE SCALE GENOMIC DNA]</scope>
    <source>
        <strain evidence="5 6">JCM 12520</strain>
    </source>
</reference>
<evidence type="ECO:0000256" key="4">
    <source>
        <dbReference type="HAMAP-Rule" id="MF_00995"/>
    </source>
</evidence>
<evidence type="ECO:0000256" key="3">
    <source>
        <dbReference type="ARBA" id="ARBA00023239"/>
    </source>
</evidence>
<comment type="similarity">
    <text evidence="4">Belongs to the MqnA/MqnD family. MqnA subfamily.</text>
</comment>
<evidence type="ECO:0000313" key="6">
    <source>
        <dbReference type="Proteomes" id="UP001589619"/>
    </source>
</evidence>
<dbReference type="PANTHER" id="PTHR37690:SF1">
    <property type="entry name" value="CHORISMATE DEHYDRATASE"/>
    <property type="match status" value="1"/>
</dbReference>
<dbReference type="SUPFAM" id="SSF53850">
    <property type="entry name" value="Periplasmic binding protein-like II"/>
    <property type="match status" value="1"/>
</dbReference>
<sequence>MMQHGSLIRIGKINYTNVWPIYHHFPHERFGTDLEWIGQVPTGLNRAMLAGEVDMGAISSFAYGESHSRYELFPELSVSAKGKVNSLLIFHKKPLEQLDGCTVMLPTTSATTVNLLKIILARFVGVTPRYVYAAPSLDTMMKHADAALLIGDDAIRASWSETPYQVTDMGELWYKYTEHWMTFAVWAVRKETIAAYPGLVAAIHEAFLQSKAAGERDPESIIRRAQMDIGGTLDYWRYYFRNLSHDFGPEQRKGLSLYFRYANELGLLPEPAPLHMWTDNSVTR</sequence>
<keyword evidence="3 4" id="KW-0456">Lyase</keyword>
<dbReference type="CDD" id="cd13634">
    <property type="entry name" value="PBP2_Sco4506"/>
    <property type="match status" value="1"/>
</dbReference>
<keyword evidence="2 4" id="KW-0474">Menaquinone biosynthesis</keyword>
<organism evidence="5 6">
    <name type="scientific">Paenibacillus hodogayensis</name>
    <dbReference type="NCBI Taxonomy" id="279208"/>
    <lineage>
        <taxon>Bacteria</taxon>
        <taxon>Bacillati</taxon>
        <taxon>Bacillota</taxon>
        <taxon>Bacilli</taxon>
        <taxon>Bacillales</taxon>
        <taxon>Paenibacillaceae</taxon>
        <taxon>Paenibacillus</taxon>
    </lineage>
</organism>
<dbReference type="EMBL" id="JBHMAG010000018">
    <property type="protein sequence ID" value="MFB9755540.1"/>
    <property type="molecule type" value="Genomic_DNA"/>
</dbReference>
<dbReference type="RefSeq" id="WP_344908620.1">
    <property type="nucleotide sequence ID" value="NZ_BAAAYO010000006.1"/>
</dbReference>
<comment type="catalytic activity">
    <reaction evidence="4">
        <text>chorismate = 3-[(1-carboxyvinyl)-oxy]benzoate + H2O</text>
        <dbReference type="Rhea" id="RHEA:40051"/>
        <dbReference type="ChEBI" id="CHEBI:15377"/>
        <dbReference type="ChEBI" id="CHEBI:29748"/>
        <dbReference type="ChEBI" id="CHEBI:76981"/>
        <dbReference type="EC" id="4.2.1.151"/>
    </reaction>
</comment>
<dbReference type="InterPro" id="IPR003773">
    <property type="entry name" value="Menaquinone_biosynth"/>
</dbReference>
<proteinExistence type="inferred from homology"/>
<dbReference type="PANTHER" id="PTHR37690">
    <property type="entry name" value="CHORISMATE DEHYDRATASE"/>
    <property type="match status" value="1"/>
</dbReference>
<keyword evidence="6" id="KW-1185">Reference proteome</keyword>
<dbReference type="Gene3D" id="3.40.190.10">
    <property type="entry name" value="Periplasmic binding protein-like II"/>
    <property type="match status" value="2"/>
</dbReference>
<dbReference type="InterPro" id="IPR030868">
    <property type="entry name" value="MqnA"/>
</dbReference>
<dbReference type="Proteomes" id="UP001589619">
    <property type="component" value="Unassembled WGS sequence"/>
</dbReference>
<name>A0ABV5W595_9BACL</name>
<gene>
    <name evidence="4" type="primary">mqnA</name>
    <name evidence="5" type="ORF">ACFFNY_28515</name>
</gene>
<dbReference type="EC" id="4.2.1.151" evidence="4"/>
<comment type="function">
    <text evidence="4">Catalyzes the dehydration of chorismate into 3-[(1-carboxyvinyl)oxy]benzoate, a step in the biosynthesis of menaquinone (MK, vitamin K2).</text>
</comment>